<feature type="region of interest" description="Disordered" evidence="6">
    <location>
        <begin position="367"/>
        <end position="402"/>
    </location>
</feature>
<feature type="chain" id="PRO_5031055822" evidence="8">
    <location>
        <begin position="29"/>
        <end position="402"/>
    </location>
</feature>
<feature type="compositionally biased region" description="Basic residues" evidence="6">
    <location>
        <begin position="386"/>
        <end position="402"/>
    </location>
</feature>
<dbReference type="PANTHER" id="PTHR43806:SF11">
    <property type="entry name" value="CEREVISIN-RELATED"/>
    <property type="match status" value="1"/>
</dbReference>
<keyword evidence="7" id="KW-0472">Membrane</keyword>
<dbReference type="AlphaFoldDB" id="A0A7W7W4S2"/>
<dbReference type="Pfam" id="PF00082">
    <property type="entry name" value="Peptidase_S8"/>
    <property type="match status" value="1"/>
</dbReference>
<dbReference type="PRINTS" id="PR00723">
    <property type="entry name" value="SUBTILISIN"/>
</dbReference>
<dbReference type="InterPro" id="IPR000209">
    <property type="entry name" value="Peptidase_S8/S53_dom"/>
</dbReference>
<organism evidence="10 11">
    <name type="scientific">Lipingzhangella halophila</name>
    <dbReference type="NCBI Taxonomy" id="1783352"/>
    <lineage>
        <taxon>Bacteria</taxon>
        <taxon>Bacillati</taxon>
        <taxon>Actinomycetota</taxon>
        <taxon>Actinomycetes</taxon>
        <taxon>Streptosporangiales</taxon>
        <taxon>Nocardiopsidaceae</taxon>
        <taxon>Lipingzhangella</taxon>
    </lineage>
</organism>
<evidence type="ECO:0000256" key="3">
    <source>
        <dbReference type="ARBA" id="ARBA00022801"/>
    </source>
</evidence>
<dbReference type="Gene3D" id="3.40.50.200">
    <property type="entry name" value="Peptidase S8/S53 domain"/>
    <property type="match status" value="1"/>
</dbReference>
<keyword evidence="8" id="KW-0732">Signal</keyword>
<dbReference type="InterPro" id="IPR015500">
    <property type="entry name" value="Peptidase_S8_subtilisin-rel"/>
</dbReference>
<gene>
    <name evidence="10" type="ORF">F4561_004931</name>
</gene>
<dbReference type="InterPro" id="IPR050131">
    <property type="entry name" value="Peptidase_S8_subtilisin-like"/>
</dbReference>
<evidence type="ECO:0000313" key="10">
    <source>
        <dbReference type="EMBL" id="MBB4934111.1"/>
    </source>
</evidence>
<comment type="caution">
    <text evidence="5">Lacks conserved residue(s) required for the propagation of feature annotation.</text>
</comment>
<feature type="domain" description="Peptidase S8/S53" evidence="9">
    <location>
        <begin position="56"/>
        <end position="294"/>
    </location>
</feature>
<keyword evidence="7" id="KW-0812">Transmembrane</keyword>
<dbReference type="EMBL" id="JACHJT010000001">
    <property type="protein sequence ID" value="MBB4934111.1"/>
    <property type="molecule type" value="Genomic_DNA"/>
</dbReference>
<dbReference type="PANTHER" id="PTHR43806">
    <property type="entry name" value="PEPTIDASE S8"/>
    <property type="match status" value="1"/>
</dbReference>
<keyword evidence="2 10" id="KW-0645">Protease</keyword>
<feature type="region of interest" description="Disordered" evidence="6">
    <location>
        <begin position="64"/>
        <end position="97"/>
    </location>
</feature>
<dbReference type="PROSITE" id="PS51892">
    <property type="entry name" value="SUBTILASE"/>
    <property type="match status" value="1"/>
</dbReference>
<evidence type="ECO:0000256" key="1">
    <source>
        <dbReference type="ARBA" id="ARBA00011073"/>
    </source>
</evidence>
<proteinExistence type="inferred from homology"/>
<comment type="similarity">
    <text evidence="1 5">Belongs to the peptidase S8 family.</text>
</comment>
<evidence type="ECO:0000259" key="9">
    <source>
        <dbReference type="Pfam" id="PF00082"/>
    </source>
</evidence>
<evidence type="ECO:0000256" key="8">
    <source>
        <dbReference type="SAM" id="SignalP"/>
    </source>
</evidence>
<sequence>MRTSTASLLAVGLCGGLAVHLVAAPAAADDGKEDLRQDQPGLEAVGAPDSWERNRGSGATVAVLDTGVDGSHPDLKDQVTSSDDVTGQDLEPGDDGYGEHGTGLAGIIAASGHGREHTGGVMGVAPEAEILSVRVAADEDLGAGDSIADDALQRGIDHAVEEGAVVITLPADAGSGDGEREAVERAVRSGVLVVAPGESALAGHENVLGVGAVDDDLRPTGDNGDGVALRAPGNDVPTLAPDNAYARLNGGAPAAAFVAGAAALIRAENPQLLPGQVTDALVNSAQPAADSGDTGVLHVPDATAAAAETAEDIPLYDESLVQEDDEPLVPMWAWWAGGALLLVLLVLFAFRLVRARRDPYGIRSAEAGTENTAAGTAPENTDTGRAGRRKRGRRRSRRAARE</sequence>
<dbReference type="InterPro" id="IPR036852">
    <property type="entry name" value="Peptidase_S8/S53_dom_sf"/>
</dbReference>
<feature type="transmembrane region" description="Helical" evidence="7">
    <location>
        <begin position="332"/>
        <end position="353"/>
    </location>
</feature>
<protein>
    <submittedName>
        <fullName evidence="10">Subtilisin family serine protease</fullName>
    </submittedName>
</protein>
<keyword evidence="11" id="KW-1185">Reference proteome</keyword>
<dbReference type="GO" id="GO:0004252">
    <property type="term" value="F:serine-type endopeptidase activity"/>
    <property type="evidence" value="ECO:0007669"/>
    <property type="project" value="InterPro"/>
</dbReference>
<feature type="signal peptide" evidence="8">
    <location>
        <begin position="1"/>
        <end position="28"/>
    </location>
</feature>
<evidence type="ECO:0000256" key="2">
    <source>
        <dbReference type="ARBA" id="ARBA00022670"/>
    </source>
</evidence>
<comment type="caution">
    <text evidence="10">The sequence shown here is derived from an EMBL/GenBank/DDBJ whole genome shotgun (WGS) entry which is preliminary data.</text>
</comment>
<dbReference type="RefSeq" id="WP_184581932.1">
    <property type="nucleotide sequence ID" value="NZ_JACHJT010000001.1"/>
</dbReference>
<evidence type="ECO:0000256" key="7">
    <source>
        <dbReference type="SAM" id="Phobius"/>
    </source>
</evidence>
<dbReference type="InterPro" id="IPR023827">
    <property type="entry name" value="Peptidase_S8_Asp-AS"/>
</dbReference>
<evidence type="ECO:0000256" key="4">
    <source>
        <dbReference type="ARBA" id="ARBA00022825"/>
    </source>
</evidence>
<dbReference type="Proteomes" id="UP000523007">
    <property type="component" value="Unassembled WGS sequence"/>
</dbReference>
<feature type="compositionally biased region" description="Low complexity" evidence="6">
    <location>
        <begin position="367"/>
        <end position="381"/>
    </location>
</feature>
<keyword evidence="7" id="KW-1133">Transmembrane helix</keyword>
<evidence type="ECO:0000256" key="6">
    <source>
        <dbReference type="SAM" id="MobiDB-lite"/>
    </source>
</evidence>
<evidence type="ECO:0000256" key="5">
    <source>
        <dbReference type="PROSITE-ProRule" id="PRU01240"/>
    </source>
</evidence>
<dbReference type="PROSITE" id="PS00136">
    <property type="entry name" value="SUBTILASE_ASP"/>
    <property type="match status" value="1"/>
</dbReference>
<name>A0A7W7W4S2_9ACTN</name>
<dbReference type="SUPFAM" id="SSF52743">
    <property type="entry name" value="Subtilisin-like"/>
    <property type="match status" value="1"/>
</dbReference>
<dbReference type="GO" id="GO:0006508">
    <property type="term" value="P:proteolysis"/>
    <property type="evidence" value="ECO:0007669"/>
    <property type="project" value="UniProtKB-KW"/>
</dbReference>
<evidence type="ECO:0000313" key="11">
    <source>
        <dbReference type="Proteomes" id="UP000523007"/>
    </source>
</evidence>
<keyword evidence="4" id="KW-0720">Serine protease</keyword>
<accession>A0A7W7W4S2</accession>
<reference evidence="10 11" key="1">
    <citation type="submission" date="2020-08" db="EMBL/GenBank/DDBJ databases">
        <title>Sequencing the genomes of 1000 actinobacteria strains.</title>
        <authorList>
            <person name="Klenk H.-P."/>
        </authorList>
    </citation>
    <scope>NUCLEOTIDE SEQUENCE [LARGE SCALE GENOMIC DNA]</scope>
    <source>
        <strain evidence="10 11">DSM 102030</strain>
    </source>
</reference>
<keyword evidence="3" id="KW-0378">Hydrolase</keyword>